<dbReference type="Proteomes" id="UP000230775">
    <property type="component" value="Unassembled WGS sequence"/>
</dbReference>
<dbReference type="EMBL" id="PEZI01000071">
    <property type="protein sequence ID" value="PIS14294.1"/>
    <property type="molecule type" value="Genomic_DNA"/>
</dbReference>
<keyword evidence="1" id="KW-1133">Transmembrane helix</keyword>
<organism evidence="2 3">
    <name type="scientific">Candidatus Shapirobacteria bacterium CG09_land_8_20_14_0_10_39_12</name>
    <dbReference type="NCBI Taxonomy" id="1974885"/>
    <lineage>
        <taxon>Bacteria</taxon>
        <taxon>Candidatus Shapironibacteriota</taxon>
    </lineage>
</organism>
<dbReference type="AlphaFoldDB" id="A0A2H0WNS4"/>
<feature type="transmembrane region" description="Helical" evidence="1">
    <location>
        <begin position="124"/>
        <end position="144"/>
    </location>
</feature>
<evidence type="ECO:0008006" key="4">
    <source>
        <dbReference type="Google" id="ProtNLM"/>
    </source>
</evidence>
<dbReference type="PANTHER" id="PTHR36833">
    <property type="entry name" value="SLR0610 PROTEIN-RELATED"/>
    <property type="match status" value="1"/>
</dbReference>
<gene>
    <name evidence="2" type="ORF">COT64_03405</name>
</gene>
<feature type="transmembrane region" description="Helical" evidence="1">
    <location>
        <begin position="61"/>
        <end position="87"/>
    </location>
</feature>
<keyword evidence="1" id="KW-0472">Membrane</keyword>
<evidence type="ECO:0000313" key="3">
    <source>
        <dbReference type="Proteomes" id="UP000230775"/>
    </source>
</evidence>
<dbReference type="Pfam" id="PF06182">
    <property type="entry name" value="ABC2_membrane_6"/>
    <property type="match status" value="1"/>
</dbReference>
<feature type="transmembrane region" description="Helical" evidence="1">
    <location>
        <begin position="34"/>
        <end position="55"/>
    </location>
</feature>
<evidence type="ECO:0000256" key="1">
    <source>
        <dbReference type="SAM" id="Phobius"/>
    </source>
</evidence>
<keyword evidence="1" id="KW-0812">Transmembrane</keyword>
<comment type="caution">
    <text evidence="2">The sequence shown here is derived from an EMBL/GenBank/DDBJ whole genome shotgun (WGS) entry which is preliminary data.</text>
</comment>
<name>A0A2H0WNS4_9BACT</name>
<dbReference type="PANTHER" id="PTHR36833:SF1">
    <property type="entry name" value="INTEGRAL MEMBRANE TRANSPORT PROTEIN"/>
    <property type="match status" value="1"/>
</dbReference>
<accession>A0A2H0WNS4</accession>
<protein>
    <recommendedName>
        <fullName evidence="4">ABC transporter permease</fullName>
    </recommendedName>
</protein>
<reference evidence="3" key="1">
    <citation type="submission" date="2017-09" db="EMBL/GenBank/DDBJ databases">
        <title>Depth-based differentiation of microbial function through sediment-hosted aquifers and enrichment of novel symbionts in the deep terrestrial subsurface.</title>
        <authorList>
            <person name="Probst A.J."/>
            <person name="Ladd B."/>
            <person name="Jarett J.K."/>
            <person name="Geller-Mcgrath D.E."/>
            <person name="Sieber C.M.K."/>
            <person name="Emerson J.B."/>
            <person name="Anantharaman K."/>
            <person name="Thomas B.C."/>
            <person name="Malmstrom R."/>
            <person name="Stieglmeier M."/>
            <person name="Klingl A."/>
            <person name="Woyke T."/>
            <person name="Ryan C.M."/>
            <person name="Banfield J.F."/>
        </authorList>
    </citation>
    <scope>NUCLEOTIDE SEQUENCE [LARGE SCALE GENOMIC DNA]</scope>
</reference>
<proteinExistence type="predicted"/>
<feature type="transmembrane region" description="Helical" evidence="1">
    <location>
        <begin position="150"/>
        <end position="174"/>
    </location>
</feature>
<feature type="transmembrane region" description="Helical" evidence="1">
    <location>
        <begin position="211"/>
        <end position="231"/>
    </location>
</feature>
<sequence length="269" mass="31491">MKQLVNKINRYLKLYFRFFKISVMEIAMYRLNSLFFGLASIVWLATTLLFISVIFKGRTEIAGWTVWEVTLLLGIHEIVFLFAWVFFVDNLKNFMYSVRIGSFDKTLLKPVNHRFLVSFGKLDFSSISDVFSLIIIFFVAFSHLTIKVDFWQGFIFFVSILSSFVIAYFLYFIISSLCLFITSAENYTDWLIEATDFDHYPAEIYGNKLKFFLLFGLPILYFAYVPTAILLNKLPTYYVLFGLILILVLYFISKIIWKAGLKNYQSVSS</sequence>
<evidence type="ECO:0000313" key="2">
    <source>
        <dbReference type="EMBL" id="PIS14294.1"/>
    </source>
</evidence>
<feature type="transmembrane region" description="Helical" evidence="1">
    <location>
        <begin position="237"/>
        <end position="257"/>
    </location>
</feature>
<dbReference type="InterPro" id="IPR010390">
    <property type="entry name" value="ABC-2_transporter-like"/>
</dbReference>